<dbReference type="EMBL" id="JADHQC010000002">
    <property type="protein sequence ID" value="MBL6811389.1"/>
    <property type="molecule type" value="Genomic_DNA"/>
</dbReference>
<sequence length="55" mass="6552">MVDKEDLLKQAEEIHSGLKRLSLKNRKVVMPHHKEFELIEELEELSIDLIEKLKK</sequence>
<comment type="caution">
    <text evidence="1">The sequence shown here is derived from an EMBL/GenBank/DDBJ whole genome shotgun (WGS) entry which is preliminary data.</text>
</comment>
<gene>
    <name evidence="1" type="ORF">ISQ63_00740</name>
</gene>
<dbReference type="Proteomes" id="UP000744438">
    <property type="component" value="Unassembled WGS sequence"/>
</dbReference>
<reference evidence="1" key="1">
    <citation type="submission" date="2020-10" db="EMBL/GenBank/DDBJ databases">
        <title>Microbiome of the Black Sea water column analyzed by genome centric metagenomics.</title>
        <authorList>
            <person name="Cabello-Yeves P.J."/>
            <person name="Callieri C."/>
            <person name="Picazo A."/>
            <person name="Mehrshad M."/>
            <person name="Haro-Moreno J.M."/>
            <person name="Roda-Garcia J."/>
            <person name="Dzembekova N."/>
            <person name="Slabakova V."/>
            <person name="Slabakova N."/>
            <person name="Moncheva S."/>
            <person name="Rodriguez-Valera F."/>
        </authorList>
    </citation>
    <scope>NUCLEOTIDE SEQUENCE</scope>
    <source>
        <strain evidence="1">BS307-5m-G49</strain>
    </source>
</reference>
<proteinExistence type="predicted"/>
<protein>
    <submittedName>
        <fullName evidence="1">Uncharacterized protein</fullName>
    </submittedName>
</protein>
<dbReference type="AlphaFoldDB" id="A0A937HVY3"/>
<name>A0A937HVY3_9GAMM</name>
<organism evidence="1 2">
    <name type="scientific">SAR86 cluster bacterium</name>
    <dbReference type="NCBI Taxonomy" id="2030880"/>
    <lineage>
        <taxon>Bacteria</taxon>
        <taxon>Pseudomonadati</taxon>
        <taxon>Pseudomonadota</taxon>
        <taxon>Gammaproteobacteria</taxon>
        <taxon>SAR86 cluster</taxon>
    </lineage>
</organism>
<accession>A0A937HVY3</accession>
<evidence type="ECO:0000313" key="1">
    <source>
        <dbReference type="EMBL" id="MBL6811389.1"/>
    </source>
</evidence>
<evidence type="ECO:0000313" key="2">
    <source>
        <dbReference type="Proteomes" id="UP000744438"/>
    </source>
</evidence>